<dbReference type="Gene3D" id="3.10.620.30">
    <property type="match status" value="1"/>
</dbReference>
<dbReference type="Proteomes" id="UP000288102">
    <property type="component" value="Unassembled WGS sequence"/>
</dbReference>
<feature type="domain" description="DUF3857" evidence="2">
    <location>
        <begin position="70"/>
        <end position="211"/>
    </location>
</feature>
<evidence type="ECO:0000313" key="4">
    <source>
        <dbReference type="Proteomes" id="UP000288102"/>
    </source>
</evidence>
<dbReference type="EMBL" id="QWDM01000019">
    <property type="protein sequence ID" value="RUT68210.1"/>
    <property type="molecule type" value="Genomic_DNA"/>
</dbReference>
<dbReference type="InterPro" id="IPR024618">
    <property type="entry name" value="DUF3857"/>
</dbReference>
<dbReference type="Gene3D" id="2.60.40.3140">
    <property type="match status" value="1"/>
</dbReference>
<protein>
    <submittedName>
        <fullName evidence="3">DUF3857 domain-containing protein</fullName>
    </submittedName>
</protein>
<accession>A0A434A1D8</accession>
<dbReference type="Pfam" id="PF01841">
    <property type="entry name" value="Transglut_core"/>
    <property type="match status" value="1"/>
</dbReference>
<comment type="caution">
    <text evidence="3">The sequence shown here is derived from an EMBL/GenBank/DDBJ whole genome shotgun (WGS) entry which is preliminary data.</text>
</comment>
<dbReference type="RefSeq" id="WP_127340451.1">
    <property type="nucleotide sequence ID" value="NZ_QWDM01000019.1"/>
</dbReference>
<organism evidence="3 4">
    <name type="scientific">Flavobacterium cupreum</name>
    <dbReference type="NCBI Taxonomy" id="2133766"/>
    <lineage>
        <taxon>Bacteria</taxon>
        <taxon>Pseudomonadati</taxon>
        <taxon>Bacteroidota</taxon>
        <taxon>Flavobacteriia</taxon>
        <taxon>Flavobacteriales</taxon>
        <taxon>Flavobacteriaceae</taxon>
        <taxon>Flavobacterium</taxon>
    </lineage>
</organism>
<evidence type="ECO:0000259" key="2">
    <source>
        <dbReference type="Pfam" id="PF12969"/>
    </source>
</evidence>
<dbReference type="InterPro" id="IPR038765">
    <property type="entry name" value="Papain-like_cys_pep_sf"/>
</dbReference>
<gene>
    <name evidence="3" type="ORF">D0817_22020</name>
</gene>
<sequence length="671" mass="76342">MKIKQLPIILFFFLFSFLQLTAQEFKLGKVSVAELEEKKHPKDTAAVAAVLYKKGISYFDYNEINGFVLTTEVETRIKIYKKGGYEFANQTIGYSISGNSKESVQISDASTFNLVGGKVEKTKLKSDGIFDEPVSKFYGRKKISLPNVKEGSVIEFKYTIRAPFVSWMRDWRFQYSIPVNKSEFSTSIPEYYVYNVMQKGYIFPKKTVETKSKTIISTTKERSEGRVTQTSFSTDKTDYFEVKTTYSIEDLPAIKDESFVNNIDNYTSSLSFELSAVKWPNTPVKSYSSDWNSVVKTIYDYDDFGPELNKTGYFEDDLKKLLTGITNTDEIILTVLNYVKSTVKWDGNSSYGCDVGVRKAYKEKTGNCADINLMLTAMLRNAGLTANPVLVSTRSNGIALFPNRTAFNYVIAAVETPNGIILLDATSKYSSPNILPFRALNWQGRLIRKNGTSEAIDLMPKKASNDNVFINYEIDAEGKVNGKVRRQYTDYNAMSYRNEVDGVKEDVYLEKLENDNNKIEISEYSRTNEKEILLPTIESYSFKGDNLAEVIGGKIYINPMLFYTNTENSFKQEVREYPVDFGFPFTDRFNITIKIPEGFAVETLPAPAILAMEDNLGTFKFNIAESGNSLQLSILHQINEAIVSVEKYEMLKEYYQKMIAKETEKIVLKRI</sequence>
<reference evidence="4" key="1">
    <citation type="journal article" date="2019" name="Syst. Appl. Microbiol.">
        <title>Flavobacterium circumlabens sp. nov. and Flavobacterium cupreum sp. nov., two psychrotrophic species isolated from Antarctic environmental samples.</title>
        <authorList>
            <person name="Kralova S."/>
            <person name="Busse H.-J."/>
            <person name="Svec P."/>
            <person name="Maslanova I."/>
            <person name="Stankova E."/>
            <person name="Bartak M."/>
            <person name="Sedlacek I."/>
        </authorList>
    </citation>
    <scope>NUCLEOTIDE SEQUENCE [LARGE SCALE GENOMIC DNA]</scope>
    <source>
        <strain evidence="4">CCM 8825</strain>
    </source>
</reference>
<proteinExistence type="predicted"/>
<evidence type="ECO:0000313" key="3">
    <source>
        <dbReference type="EMBL" id="RUT68210.1"/>
    </source>
</evidence>
<feature type="domain" description="Transglutaminase-like" evidence="1">
    <location>
        <begin position="323"/>
        <end position="395"/>
    </location>
</feature>
<dbReference type="InterPro" id="IPR002931">
    <property type="entry name" value="Transglutaminase-like"/>
</dbReference>
<dbReference type="AlphaFoldDB" id="A0A434A1D8"/>
<evidence type="ECO:0000259" key="1">
    <source>
        <dbReference type="Pfam" id="PF01841"/>
    </source>
</evidence>
<dbReference type="Gene3D" id="2.60.120.1130">
    <property type="match status" value="1"/>
</dbReference>
<dbReference type="SUPFAM" id="SSF54001">
    <property type="entry name" value="Cysteine proteinases"/>
    <property type="match status" value="1"/>
</dbReference>
<keyword evidence="4" id="KW-1185">Reference proteome</keyword>
<name>A0A434A1D8_9FLAO</name>
<dbReference type="OrthoDB" id="98874at2"/>
<dbReference type="Pfam" id="PF12969">
    <property type="entry name" value="DUF3857"/>
    <property type="match status" value="1"/>
</dbReference>